<accession>A0ABN8Q028</accession>
<evidence type="ECO:0000313" key="1">
    <source>
        <dbReference type="EMBL" id="CAH3154317.1"/>
    </source>
</evidence>
<proteinExistence type="predicted"/>
<keyword evidence="2" id="KW-1185">Reference proteome</keyword>
<dbReference type="EMBL" id="CALNXK010000098">
    <property type="protein sequence ID" value="CAH3154317.1"/>
    <property type="molecule type" value="Genomic_DNA"/>
</dbReference>
<gene>
    <name evidence="1" type="ORF">PLOB_00049959</name>
</gene>
<dbReference type="Proteomes" id="UP001159405">
    <property type="component" value="Unassembled WGS sequence"/>
</dbReference>
<protein>
    <submittedName>
        <fullName evidence="1">Uncharacterized protein</fullName>
    </submittedName>
</protein>
<evidence type="ECO:0000313" key="2">
    <source>
        <dbReference type="Proteomes" id="UP001159405"/>
    </source>
</evidence>
<organism evidence="1 2">
    <name type="scientific">Porites lobata</name>
    <dbReference type="NCBI Taxonomy" id="104759"/>
    <lineage>
        <taxon>Eukaryota</taxon>
        <taxon>Metazoa</taxon>
        <taxon>Cnidaria</taxon>
        <taxon>Anthozoa</taxon>
        <taxon>Hexacorallia</taxon>
        <taxon>Scleractinia</taxon>
        <taxon>Fungiina</taxon>
        <taxon>Poritidae</taxon>
        <taxon>Porites</taxon>
    </lineage>
</organism>
<feature type="non-terminal residue" evidence="1">
    <location>
        <position position="61"/>
    </location>
</feature>
<reference evidence="1 2" key="1">
    <citation type="submission" date="2022-05" db="EMBL/GenBank/DDBJ databases">
        <authorList>
            <consortium name="Genoscope - CEA"/>
            <person name="William W."/>
        </authorList>
    </citation>
    <scope>NUCLEOTIDE SEQUENCE [LARGE SCALE GENOMIC DNA]</scope>
</reference>
<sequence length="61" mass="7064">MKRSPSLLHPWEIRLKRNLPLELFDTLKSAVIAFGWGQVSKSTSHVEELVITEEDDFKNLI</sequence>
<comment type="caution">
    <text evidence="1">The sequence shown here is derived from an EMBL/GenBank/DDBJ whole genome shotgun (WGS) entry which is preliminary data.</text>
</comment>
<name>A0ABN8Q028_9CNID</name>